<organism evidence="6 7">
    <name type="scientific">Paenibacillus chibensis</name>
    <dbReference type="NCBI Taxonomy" id="59846"/>
    <lineage>
        <taxon>Bacteria</taxon>
        <taxon>Bacillati</taxon>
        <taxon>Bacillota</taxon>
        <taxon>Bacilli</taxon>
        <taxon>Bacillales</taxon>
        <taxon>Paenibacillaceae</taxon>
        <taxon>Paenibacillus</taxon>
    </lineage>
</organism>
<evidence type="ECO:0000256" key="2">
    <source>
        <dbReference type="ARBA" id="ARBA00001946"/>
    </source>
</evidence>
<dbReference type="PRINTS" id="PR00377">
    <property type="entry name" value="IMPHPHTASES"/>
</dbReference>
<gene>
    <name evidence="6" type="ORF">P9847_09855</name>
</gene>
<accession>A0ABU6PRW8</accession>
<dbReference type="PANTHER" id="PTHR20854:SF4">
    <property type="entry name" value="INOSITOL-1-MONOPHOSPHATASE-RELATED"/>
    <property type="match status" value="1"/>
</dbReference>
<dbReference type="Gene3D" id="3.30.540.10">
    <property type="entry name" value="Fructose-1,6-Bisphosphatase, subunit A, domain 1"/>
    <property type="match status" value="1"/>
</dbReference>
<dbReference type="EMBL" id="JARTLD010000025">
    <property type="protein sequence ID" value="MED5017605.1"/>
    <property type="molecule type" value="Genomic_DNA"/>
</dbReference>
<dbReference type="CDD" id="cd01639">
    <property type="entry name" value="IMPase"/>
    <property type="match status" value="1"/>
</dbReference>
<dbReference type="Proteomes" id="UP001343257">
    <property type="component" value="Unassembled WGS sequence"/>
</dbReference>
<name>A0ABU6PRW8_9BACL</name>
<evidence type="ECO:0000256" key="3">
    <source>
        <dbReference type="ARBA" id="ARBA00022723"/>
    </source>
</evidence>
<keyword evidence="4 5" id="KW-0460">Magnesium</keyword>
<reference evidence="6 7" key="1">
    <citation type="submission" date="2023-03" db="EMBL/GenBank/DDBJ databases">
        <title>Bacillus Genome Sequencing.</title>
        <authorList>
            <person name="Dunlap C."/>
        </authorList>
    </citation>
    <scope>NUCLEOTIDE SEQUENCE [LARGE SCALE GENOMIC DNA]</scope>
    <source>
        <strain evidence="6 7">NRS-52</strain>
    </source>
</reference>
<dbReference type="Pfam" id="PF00459">
    <property type="entry name" value="Inositol_P"/>
    <property type="match status" value="1"/>
</dbReference>
<evidence type="ECO:0000256" key="1">
    <source>
        <dbReference type="ARBA" id="ARBA00001033"/>
    </source>
</evidence>
<dbReference type="GO" id="GO:0016787">
    <property type="term" value="F:hydrolase activity"/>
    <property type="evidence" value="ECO:0007669"/>
    <property type="project" value="UniProtKB-KW"/>
</dbReference>
<keyword evidence="7" id="KW-1185">Reference proteome</keyword>
<dbReference type="PANTHER" id="PTHR20854">
    <property type="entry name" value="INOSITOL MONOPHOSPHATASE"/>
    <property type="match status" value="1"/>
</dbReference>
<comment type="catalytic activity">
    <reaction evidence="1 5">
        <text>a myo-inositol phosphate + H2O = myo-inositol + phosphate</text>
        <dbReference type="Rhea" id="RHEA:24056"/>
        <dbReference type="ChEBI" id="CHEBI:15377"/>
        <dbReference type="ChEBI" id="CHEBI:17268"/>
        <dbReference type="ChEBI" id="CHEBI:43474"/>
        <dbReference type="ChEBI" id="CHEBI:84139"/>
        <dbReference type="EC" id="3.1.3.25"/>
    </reaction>
</comment>
<protein>
    <recommendedName>
        <fullName evidence="5">Inositol-1-monophosphatase</fullName>
        <ecNumber evidence="5">3.1.3.25</ecNumber>
    </recommendedName>
</protein>
<dbReference type="SUPFAM" id="SSF56655">
    <property type="entry name" value="Carbohydrate phosphatase"/>
    <property type="match status" value="1"/>
</dbReference>
<evidence type="ECO:0000313" key="7">
    <source>
        <dbReference type="Proteomes" id="UP001343257"/>
    </source>
</evidence>
<dbReference type="Gene3D" id="3.40.190.80">
    <property type="match status" value="1"/>
</dbReference>
<keyword evidence="3 5" id="KW-0479">Metal-binding</keyword>
<dbReference type="RefSeq" id="WP_328277381.1">
    <property type="nucleotide sequence ID" value="NZ_JARTLD010000025.1"/>
</dbReference>
<dbReference type="InterPro" id="IPR033942">
    <property type="entry name" value="IMPase"/>
</dbReference>
<comment type="cofactor">
    <cofactor evidence="2 5">
        <name>Mg(2+)</name>
        <dbReference type="ChEBI" id="CHEBI:18420"/>
    </cofactor>
</comment>
<dbReference type="EC" id="3.1.3.25" evidence="5"/>
<dbReference type="InterPro" id="IPR000760">
    <property type="entry name" value="Inositol_monophosphatase-like"/>
</dbReference>
<keyword evidence="5 6" id="KW-0378">Hydrolase</keyword>
<evidence type="ECO:0000313" key="6">
    <source>
        <dbReference type="EMBL" id="MED5017605.1"/>
    </source>
</evidence>
<comment type="similarity">
    <text evidence="5">Belongs to the inositol monophosphatase superfamily.</text>
</comment>
<sequence>MEYLSLAQSLARSAGELILSKMGEGILTEEKSSSFDVVTEVDKESELLIRKGIADHYPDHRFLGEEETYLNGSSLEEIVADAQSKPYVWIVDPIDGTSNFVQGIPGFTVSIALACEGEMLVGVVYDPCADEMFWAVKDQGAFLNGKRIHVSDKEGLNTSVIATGFPSSMEARLAVYGGLGKLIHECRTIRSLGSAARHLAYVGASRLDGFWENGLKAWDVAAGAIIVKEAGGQVSDTAGNPYSLEVTDIAASNARIHAPLLDCFK</sequence>
<evidence type="ECO:0000256" key="5">
    <source>
        <dbReference type="RuleBase" id="RU364068"/>
    </source>
</evidence>
<proteinExistence type="inferred from homology"/>
<comment type="caution">
    <text evidence="6">The sequence shown here is derived from an EMBL/GenBank/DDBJ whole genome shotgun (WGS) entry which is preliminary data.</text>
</comment>
<dbReference type="PROSITE" id="PS00630">
    <property type="entry name" value="IMP_2"/>
    <property type="match status" value="1"/>
</dbReference>
<dbReference type="InterPro" id="IPR020550">
    <property type="entry name" value="Inositol_monophosphatase_CS"/>
</dbReference>
<evidence type="ECO:0000256" key="4">
    <source>
        <dbReference type="ARBA" id="ARBA00022842"/>
    </source>
</evidence>